<evidence type="ECO:0000313" key="2">
    <source>
        <dbReference type="Proteomes" id="UP001557485"/>
    </source>
</evidence>
<dbReference type="RefSeq" id="WP_368381994.1">
    <property type="nucleotide sequence ID" value="NZ_JBFRYA010000010.1"/>
</dbReference>
<evidence type="ECO:0000313" key="1">
    <source>
        <dbReference type="EMBL" id="MEX1669708.1"/>
    </source>
</evidence>
<dbReference type="EMBL" id="JBFRYA010000010">
    <property type="protein sequence ID" value="MEX1669708.1"/>
    <property type="molecule type" value="Genomic_DNA"/>
</dbReference>
<comment type="caution">
    <text evidence="1">The sequence shown here is derived from an EMBL/GenBank/DDBJ whole genome shotgun (WGS) entry which is preliminary data.</text>
</comment>
<sequence length="114" mass="12811">MVIKTGEKLHVMYRSLHEKSTRRHFVGMVMAATNSLCRIEGFVFIYDEKKTEFIRKPECRTTIIDLAESGYIVNIIGADVELEAVRYKHIQGVGLVATDGKSFALDINEFGGKG</sequence>
<proteinExistence type="predicted"/>
<reference evidence="1 2" key="1">
    <citation type="journal article" date="2011" name="Int. J. Syst. Evol. Microbiol.">
        <title>Zhongshania antarctica gen. nov., sp. nov. and Zhongshania guokunii sp. nov., gammaproteobacteria respectively isolated from coastal attached (fast) ice and surface seawater of the Antarctic.</title>
        <authorList>
            <person name="Li H.J."/>
            <person name="Zhang X.Y."/>
            <person name="Chen C.X."/>
            <person name="Zhang Y.J."/>
            <person name="Gao Z.M."/>
            <person name="Yu Y."/>
            <person name="Chen X.L."/>
            <person name="Chen B."/>
            <person name="Zhang Y.Z."/>
        </authorList>
    </citation>
    <scope>NUCLEOTIDE SEQUENCE [LARGE SCALE GENOMIC DNA]</scope>
    <source>
        <strain evidence="1 2">ZS6-22T</strain>
    </source>
</reference>
<gene>
    <name evidence="1" type="ORF">AB4876_12380</name>
</gene>
<organism evidence="1 2">
    <name type="scientific">Zhongshania guokunii</name>
    <dbReference type="NCBI Taxonomy" id="641783"/>
    <lineage>
        <taxon>Bacteria</taxon>
        <taxon>Pseudomonadati</taxon>
        <taxon>Pseudomonadota</taxon>
        <taxon>Gammaproteobacteria</taxon>
        <taxon>Cellvibrionales</taxon>
        <taxon>Spongiibacteraceae</taxon>
        <taxon>Zhongshania</taxon>
    </lineage>
</organism>
<dbReference type="Proteomes" id="UP001557485">
    <property type="component" value="Unassembled WGS sequence"/>
</dbReference>
<keyword evidence="2" id="KW-1185">Reference proteome</keyword>
<accession>A0ABV3U759</accession>
<protein>
    <submittedName>
        <fullName evidence="1">Uncharacterized protein</fullName>
    </submittedName>
</protein>
<name>A0ABV3U759_9GAMM</name>